<dbReference type="EMBL" id="JAUEPS010000029">
    <property type="protein sequence ID" value="KAK0452901.1"/>
    <property type="molecule type" value="Genomic_DNA"/>
</dbReference>
<gene>
    <name evidence="2" type="ORF">EV420DRAFT_1645423</name>
</gene>
<protein>
    <submittedName>
        <fullName evidence="2">Uncharacterized protein</fullName>
    </submittedName>
</protein>
<feature type="region of interest" description="Disordered" evidence="1">
    <location>
        <begin position="144"/>
        <end position="167"/>
    </location>
</feature>
<dbReference type="GeneID" id="85361329"/>
<proteinExistence type="predicted"/>
<reference evidence="2" key="1">
    <citation type="submission" date="2023-06" db="EMBL/GenBank/DDBJ databases">
        <authorList>
            <consortium name="Lawrence Berkeley National Laboratory"/>
            <person name="Ahrendt S."/>
            <person name="Sahu N."/>
            <person name="Indic B."/>
            <person name="Wong-Bajracharya J."/>
            <person name="Merenyi Z."/>
            <person name="Ke H.-M."/>
            <person name="Monk M."/>
            <person name="Kocsube S."/>
            <person name="Drula E."/>
            <person name="Lipzen A."/>
            <person name="Balint B."/>
            <person name="Henrissat B."/>
            <person name="Andreopoulos B."/>
            <person name="Martin F.M."/>
            <person name="Harder C.B."/>
            <person name="Rigling D."/>
            <person name="Ford K.L."/>
            <person name="Foster G.D."/>
            <person name="Pangilinan J."/>
            <person name="Papanicolaou A."/>
            <person name="Barry K."/>
            <person name="LaButti K."/>
            <person name="Viragh M."/>
            <person name="Koriabine M."/>
            <person name="Yan M."/>
            <person name="Riley R."/>
            <person name="Champramary S."/>
            <person name="Plett K.L."/>
            <person name="Tsai I.J."/>
            <person name="Slot J."/>
            <person name="Sipos G."/>
            <person name="Plett J."/>
            <person name="Nagy L.G."/>
            <person name="Grigoriev I.V."/>
        </authorList>
    </citation>
    <scope>NUCLEOTIDE SEQUENCE</scope>
    <source>
        <strain evidence="2">CCBAS 213</strain>
    </source>
</reference>
<name>A0AA39K1K3_ARMTA</name>
<dbReference type="AlphaFoldDB" id="A0AA39K1K3"/>
<evidence type="ECO:0000256" key="1">
    <source>
        <dbReference type="SAM" id="MobiDB-lite"/>
    </source>
</evidence>
<sequence length="167" mass="18436">MDQDNSPGPTASVPSTKDVSIIGALMFVLCINENKKFLDQHGKNGVNQSCMDLVACLKFLATVGITNFPVYSIITDGTLGTIVSAHMKDHVEGVIYEHNVRTFDISNPVDAFNVATFITFVAMEHAQVLRNLLSEQKLQELARQSDQDDPSLHWTMEHQFPAAKKSS</sequence>
<keyword evidence="3" id="KW-1185">Reference proteome</keyword>
<organism evidence="2 3">
    <name type="scientific">Armillaria tabescens</name>
    <name type="common">Ringless honey mushroom</name>
    <name type="synonym">Agaricus tabescens</name>
    <dbReference type="NCBI Taxonomy" id="1929756"/>
    <lineage>
        <taxon>Eukaryota</taxon>
        <taxon>Fungi</taxon>
        <taxon>Dikarya</taxon>
        <taxon>Basidiomycota</taxon>
        <taxon>Agaricomycotina</taxon>
        <taxon>Agaricomycetes</taxon>
        <taxon>Agaricomycetidae</taxon>
        <taxon>Agaricales</taxon>
        <taxon>Marasmiineae</taxon>
        <taxon>Physalacriaceae</taxon>
        <taxon>Desarmillaria</taxon>
    </lineage>
</organism>
<comment type="caution">
    <text evidence="2">The sequence shown here is derived from an EMBL/GenBank/DDBJ whole genome shotgun (WGS) entry which is preliminary data.</text>
</comment>
<evidence type="ECO:0000313" key="3">
    <source>
        <dbReference type="Proteomes" id="UP001175211"/>
    </source>
</evidence>
<dbReference type="RefSeq" id="XP_060328237.1">
    <property type="nucleotide sequence ID" value="XM_060477781.1"/>
</dbReference>
<accession>A0AA39K1K3</accession>
<evidence type="ECO:0000313" key="2">
    <source>
        <dbReference type="EMBL" id="KAK0452901.1"/>
    </source>
</evidence>
<dbReference type="Proteomes" id="UP001175211">
    <property type="component" value="Unassembled WGS sequence"/>
</dbReference>